<reference evidence="4" key="1">
    <citation type="submission" date="2016-10" db="EMBL/GenBank/DDBJ databases">
        <authorList>
            <person name="Varghese N."/>
            <person name="Submissions S."/>
        </authorList>
    </citation>
    <scope>NUCLEOTIDE SEQUENCE [LARGE SCALE GENOMIC DNA]</scope>
    <source>
        <strain evidence="4">ATCC 25963</strain>
    </source>
</reference>
<organism evidence="3 4">
    <name type="scientific">Nannocystis exedens</name>
    <dbReference type="NCBI Taxonomy" id="54"/>
    <lineage>
        <taxon>Bacteria</taxon>
        <taxon>Pseudomonadati</taxon>
        <taxon>Myxococcota</taxon>
        <taxon>Polyangia</taxon>
        <taxon>Nannocystales</taxon>
        <taxon>Nannocystaceae</taxon>
        <taxon>Nannocystis</taxon>
    </lineage>
</organism>
<dbReference type="EMBL" id="FOMX01000081">
    <property type="protein sequence ID" value="SFF45110.1"/>
    <property type="molecule type" value="Genomic_DNA"/>
</dbReference>
<protein>
    <submittedName>
        <fullName evidence="3">Uncharacterized protein</fullName>
    </submittedName>
</protein>
<dbReference type="PROSITE" id="PS51257">
    <property type="entry name" value="PROKAR_LIPOPROTEIN"/>
    <property type="match status" value="1"/>
</dbReference>
<feature type="signal peptide" evidence="2">
    <location>
        <begin position="1"/>
        <end position="23"/>
    </location>
</feature>
<evidence type="ECO:0000256" key="1">
    <source>
        <dbReference type="SAM" id="MobiDB-lite"/>
    </source>
</evidence>
<keyword evidence="2" id="KW-0732">Signal</keyword>
<keyword evidence="4" id="KW-1185">Reference proteome</keyword>
<gene>
    <name evidence="3" type="ORF">SAMN02745121_08941</name>
</gene>
<dbReference type="AlphaFoldDB" id="A0A1I2ITR5"/>
<feature type="chain" id="PRO_5011687164" evidence="2">
    <location>
        <begin position="24"/>
        <end position="205"/>
    </location>
</feature>
<evidence type="ECO:0000256" key="2">
    <source>
        <dbReference type="SAM" id="SignalP"/>
    </source>
</evidence>
<accession>A0A1I2ITR5</accession>
<name>A0A1I2ITR5_9BACT</name>
<evidence type="ECO:0000313" key="3">
    <source>
        <dbReference type="EMBL" id="SFF45110.1"/>
    </source>
</evidence>
<feature type="compositionally biased region" description="Low complexity" evidence="1">
    <location>
        <begin position="38"/>
        <end position="73"/>
    </location>
</feature>
<dbReference type="Proteomes" id="UP000199400">
    <property type="component" value="Unassembled WGS sequence"/>
</dbReference>
<evidence type="ECO:0000313" key="4">
    <source>
        <dbReference type="Proteomes" id="UP000199400"/>
    </source>
</evidence>
<proteinExistence type="predicted"/>
<sequence length="205" mass="21026">MAFPHHRIVGPSFSLLVTAVLGAAGCEPPNGNLGEYTGTGSSATDDTSGSATDGTSGSSSATDGTSDAAPADSTPSAIAFLRAEKPAPPFGDPPPGNPDDILIDITNFTRTCGEPYGFPECGPEAYRELTFVLNPDEQQPGSYAPADLDAELWSQSSVDSPCESNGPFAVEGAIEIVALTAEEITVRVEGSEYTDGEYTVVLCAG</sequence>
<feature type="region of interest" description="Disordered" evidence="1">
    <location>
        <begin position="31"/>
        <end position="73"/>
    </location>
</feature>